<feature type="active site" description="Acyl-ester intermediate" evidence="3">
    <location>
        <position position="260"/>
    </location>
</feature>
<dbReference type="Proteomes" id="UP001140510">
    <property type="component" value="Unassembled WGS sequence"/>
</dbReference>
<sequence length="576" mass="63719">MAEEASQQVPLRLEELTANNAASELISEKRRPWQEVVADKVAIRDRLVQVHCRSLMAVQVENITSIDDVGDLTERLSVGEFTAEEVVRAYIQRSVDGFNPLLHVFGAKNPQEPAEHRKRSTNCLTEICFDDAITQAKRLDDYRKAHNRLMGPLHGVPISLKDQFNVKGFDSTLGYVGRAFNPASSNALVVDFLQSQGAIVLAKTNLPQSIMWGETNNPLWGLTTHPMNPAFTPGGSTGGEGALLAMQGSLVGWGTDIGGSVRLPGHMNGLWAFKPSSGRLSYRGVEVSIDSQQHVPSAVGPMTRSLSSMTAITKLVIEAEHWNLDSQLPTMPWRNGVFETLSSRPLVIGIMPDDGVVKPLPPVARVFRETVVRLQAAGHEILEWDTSLNRRCIAIQDEYYSADGGEDVRTAVLQGGEPFVPQIQKFIDRGPAISVYQYWQVNKRKVAAQHAYLEMWNNMRSASGRPVDILLVPTMAHPAVPHGRVTPWTGYTKLFNLLDYPALSFPAGKVDKTIDIKLEPDYIARNDADAWCQDLYDLETMHGHHIGIQIVGRKFEEEKVLGAAQQIDRLISVPAN</sequence>
<dbReference type="Pfam" id="PF01425">
    <property type="entry name" value="Amidase"/>
    <property type="match status" value="1"/>
</dbReference>
<organism evidence="6 7">
    <name type="scientific">Didymella pomorum</name>
    <dbReference type="NCBI Taxonomy" id="749634"/>
    <lineage>
        <taxon>Eukaryota</taxon>
        <taxon>Fungi</taxon>
        <taxon>Dikarya</taxon>
        <taxon>Ascomycota</taxon>
        <taxon>Pezizomycotina</taxon>
        <taxon>Dothideomycetes</taxon>
        <taxon>Pleosporomycetidae</taxon>
        <taxon>Pleosporales</taxon>
        <taxon>Pleosporineae</taxon>
        <taxon>Didymellaceae</taxon>
        <taxon>Didymella</taxon>
    </lineage>
</organism>
<feature type="active site" description="Charge relay system" evidence="3">
    <location>
        <position position="161"/>
    </location>
</feature>
<dbReference type="SUPFAM" id="SSF75304">
    <property type="entry name" value="Amidase signature (AS) enzymes"/>
    <property type="match status" value="1"/>
</dbReference>
<reference evidence="6" key="1">
    <citation type="submission" date="2022-10" db="EMBL/GenBank/DDBJ databases">
        <title>Tapping the CABI collections for fungal endophytes: first genome assemblies for Collariella, Neodidymelliopsis, Ascochyta clinopodiicola, Didymella pomorum, Didymosphaeria variabile, Neocosmospora piperis and Neocucurbitaria cava.</title>
        <authorList>
            <person name="Hill R."/>
        </authorList>
    </citation>
    <scope>NUCLEOTIDE SEQUENCE</scope>
    <source>
        <strain evidence="6">IMI 355091</strain>
    </source>
</reference>
<comment type="similarity">
    <text evidence="1">Belongs to the amidase family.</text>
</comment>
<dbReference type="InterPro" id="IPR023631">
    <property type="entry name" value="Amidase_dom"/>
</dbReference>
<feature type="binding site" evidence="4">
    <location>
        <position position="236"/>
    </location>
    <ligand>
        <name>substrate</name>
    </ligand>
</feature>
<dbReference type="GO" id="GO:0016787">
    <property type="term" value="F:hydrolase activity"/>
    <property type="evidence" value="ECO:0007669"/>
    <property type="project" value="UniProtKB-KW"/>
</dbReference>
<name>A0A9W8ZE00_9PLEO</name>
<evidence type="ECO:0000313" key="6">
    <source>
        <dbReference type="EMBL" id="KAJ4404990.1"/>
    </source>
</evidence>
<feature type="domain" description="Amidase" evidence="5">
    <location>
        <begin position="115"/>
        <end position="561"/>
    </location>
</feature>
<evidence type="ECO:0000256" key="2">
    <source>
        <dbReference type="ARBA" id="ARBA00022801"/>
    </source>
</evidence>
<dbReference type="PANTHER" id="PTHR46072:SF2">
    <property type="entry name" value="AMIDASE (EUROFUNG)"/>
    <property type="match status" value="1"/>
</dbReference>
<feature type="active site" description="Charge relay system" evidence="3">
    <location>
        <position position="236"/>
    </location>
</feature>
<dbReference type="EMBL" id="JAPEVA010000038">
    <property type="protein sequence ID" value="KAJ4404990.1"/>
    <property type="molecule type" value="Genomic_DNA"/>
</dbReference>
<keyword evidence="2" id="KW-0378">Hydrolase</keyword>
<dbReference type="InterPro" id="IPR036928">
    <property type="entry name" value="AS_sf"/>
</dbReference>
<gene>
    <name evidence="6" type="ORF">N0V91_005533</name>
</gene>
<dbReference type="OrthoDB" id="6428749at2759"/>
<dbReference type="Gene3D" id="3.90.1300.10">
    <property type="entry name" value="Amidase signature (AS) domain"/>
    <property type="match status" value="1"/>
</dbReference>
<evidence type="ECO:0000259" key="5">
    <source>
        <dbReference type="Pfam" id="PF01425"/>
    </source>
</evidence>
<evidence type="ECO:0000256" key="1">
    <source>
        <dbReference type="ARBA" id="ARBA00009199"/>
    </source>
</evidence>
<dbReference type="PANTHER" id="PTHR46072">
    <property type="entry name" value="AMIDASE-RELATED-RELATED"/>
    <property type="match status" value="1"/>
</dbReference>
<evidence type="ECO:0000313" key="7">
    <source>
        <dbReference type="Proteomes" id="UP001140510"/>
    </source>
</evidence>
<accession>A0A9W8ZE00</accession>
<dbReference type="PIRSF" id="PIRSF001221">
    <property type="entry name" value="Amidase_fungi"/>
    <property type="match status" value="1"/>
</dbReference>
<dbReference type="AlphaFoldDB" id="A0A9W8ZE00"/>
<proteinExistence type="inferred from homology"/>
<comment type="caution">
    <text evidence="6">The sequence shown here is derived from an EMBL/GenBank/DDBJ whole genome shotgun (WGS) entry which is preliminary data.</text>
</comment>
<evidence type="ECO:0000256" key="4">
    <source>
        <dbReference type="PIRSR" id="PIRSR001221-2"/>
    </source>
</evidence>
<protein>
    <recommendedName>
        <fullName evidence="5">Amidase domain-containing protein</fullName>
    </recommendedName>
</protein>
<evidence type="ECO:0000256" key="3">
    <source>
        <dbReference type="PIRSR" id="PIRSR001221-1"/>
    </source>
</evidence>
<feature type="binding site" evidence="4">
    <location>
        <begin position="257"/>
        <end position="260"/>
    </location>
    <ligand>
        <name>substrate</name>
    </ligand>
</feature>
<keyword evidence="7" id="KW-1185">Reference proteome</keyword>
<feature type="binding site" evidence="4">
    <location>
        <position position="210"/>
    </location>
    <ligand>
        <name>substrate</name>
    </ligand>
</feature>